<feature type="transmembrane region" description="Helical" evidence="13">
    <location>
        <begin position="193"/>
        <end position="219"/>
    </location>
</feature>
<feature type="compositionally biased region" description="Basic and acidic residues" evidence="12">
    <location>
        <begin position="110"/>
        <end position="129"/>
    </location>
</feature>
<dbReference type="RefSeq" id="XP_003082534.2">
    <property type="nucleotide sequence ID" value="XM_003082486.2"/>
</dbReference>
<organism evidence="15 16">
    <name type="scientific">Ostreococcus tauri</name>
    <name type="common">Marine green alga</name>
    <dbReference type="NCBI Taxonomy" id="70448"/>
    <lineage>
        <taxon>Eukaryota</taxon>
        <taxon>Viridiplantae</taxon>
        <taxon>Chlorophyta</taxon>
        <taxon>Mamiellophyceae</taxon>
        <taxon>Mamiellales</taxon>
        <taxon>Bathycoccaceae</taxon>
        <taxon>Ostreococcus</taxon>
    </lineage>
</organism>
<reference evidence="15 16" key="2">
    <citation type="journal article" date="2014" name="BMC Genomics">
        <title>An improved genome of the model marine alga Ostreococcus tauri unfolds by assessing Illumina de novo assemblies.</title>
        <authorList>
            <person name="Blanc-Mathieu R."/>
            <person name="Verhelst B."/>
            <person name="Derelle E."/>
            <person name="Rombauts S."/>
            <person name="Bouget F.Y."/>
            <person name="Carre I."/>
            <person name="Chateau A."/>
            <person name="Eyre-Walker A."/>
            <person name="Grimsley N."/>
            <person name="Moreau H."/>
            <person name="Piegu B."/>
            <person name="Rivals E."/>
            <person name="Schackwitz W."/>
            <person name="Van de Peer Y."/>
            <person name="Piganeau G."/>
        </authorList>
    </citation>
    <scope>NUCLEOTIDE SEQUENCE [LARGE SCALE GENOMIC DNA]</scope>
    <source>
        <strain evidence="16">OTTH 0595 / CCAP 157/2 / RCC745</strain>
    </source>
</reference>
<dbReference type="Gene3D" id="1.10.287.70">
    <property type="match status" value="1"/>
</dbReference>
<dbReference type="InterPro" id="IPR003938">
    <property type="entry name" value="K_chnl_volt-dep_EAG/ELK/ERG"/>
</dbReference>
<evidence type="ECO:0000256" key="13">
    <source>
        <dbReference type="SAM" id="Phobius"/>
    </source>
</evidence>
<dbReference type="SUPFAM" id="SSF51206">
    <property type="entry name" value="cAMP-binding domain-like"/>
    <property type="match status" value="1"/>
</dbReference>
<evidence type="ECO:0000256" key="2">
    <source>
        <dbReference type="ARBA" id="ARBA00022448"/>
    </source>
</evidence>
<feature type="domain" description="Cyclic nucleotide-binding" evidence="14">
    <location>
        <begin position="497"/>
        <end position="598"/>
    </location>
</feature>
<protein>
    <submittedName>
        <fullName evidence="15">IQ motif, EF-hand binding site</fullName>
    </submittedName>
</protein>
<evidence type="ECO:0000256" key="5">
    <source>
        <dbReference type="ARBA" id="ARBA00022826"/>
    </source>
</evidence>
<evidence type="ECO:0000256" key="1">
    <source>
        <dbReference type="ARBA" id="ARBA00004141"/>
    </source>
</evidence>
<dbReference type="GO" id="GO:0034702">
    <property type="term" value="C:monoatomic ion channel complex"/>
    <property type="evidence" value="ECO:0007669"/>
    <property type="project" value="UniProtKB-KW"/>
</dbReference>
<comment type="subcellular location">
    <subcellularLocation>
        <location evidence="1">Membrane</location>
        <topology evidence="1">Multi-pass membrane protein</topology>
    </subcellularLocation>
</comment>
<dbReference type="InterPro" id="IPR005821">
    <property type="entry name" value="Ion_trans_dom"/>
</dbReference>
<evidence type="ECO:0000256" key="10">
    <source>
        <dbReference type="ARBA" id="ARBA00023136"/>
    </source>
</evidence>
<dbReference type="SMART" id="SM00100">
    <property type="entry name" value="cNMP"/>
    <property type="match status" value="1"/>
</dbReference>
<evidence type="ECO:0000256" key="7">
    <source>
        <dbReference type="ARBA" id="ARBA00022958"/>
    </source>
</evidence>
<reference evidence="16" key="1">
    <citation type="journal article" date="2006" name="Proc. Natl. Acad. Sci. U.S.A.">
        <title>Genome analysis of the smallest free-living eukaryote Ostreococcus tauri unveils many unique features.</title>
        <authorList>
            <person name="Derelle E."/>
            <person name="Ferraz C."/>
            <person name="Rombauts S."/>
            <person name="Rouze P."/>
            <person name="Worden A.Z."/>
            <person name="Robbens S."/>
            <person name="Partensky F."/>
            <person name="Degroeve S."/>
            <person name="Echeynie S."/>
            <person name="Cooke R."/>
            <person name="Saeys Y."/>
            <person name="Wuyts J."/>
            <person name="Jabbari K."/>
            <person name="Bowler C."/>
            <person name="Panaud O."/>
            <person name="Piegu B."/>
            <person name="Ball S.G."/>
            <person name="Ral J.-P."/>
            <person name="Bouget F.-Y."/>
            <person name="Piganeau G."/>
            <person name="De Baets B."/>
            <person name="Picard A."/>
            <person name="Delseny M."/>
            <person name="Demaille J."/>
            <person name="Van de Peer Y."/>
            <person name="Moreau H."/>
        </authorList>
    </citation>
    <scope>NUCLEOTIDE SEQUENCE [LARGE SCALE GENOMIC DNA]</scope>
    <source>
        <strain evidence="16">OTTH 0595 / CCAP 157/2 / RCC745</strain>
    </source>
</reference>
<evidence type="ECO:0000256" key="4">
    <source>
        <dbReference type="ARBA" id="ARBA00022692"/>
    </source>
</evidence>
<dbReference type="InterPro" id="IPR050818">
    <property type="entry name" value="KCNH_animal-type"/>
</dbReference>
<feature type="region of interest" description="Disordered" evidence="12">
    <location>
        <begin position="868"/>
        <end position="891"/>
    </location>
</feature>
<keyword evidence="3" id="KW-0633">Potassium transport</keyword>
<evidence type="ECO:0000256" key="11">
    <source>
        <dbReference type="ARBA" id="ARBA00023303"/>
    </source>
</evidence>
<keyword evidence="9" id="KW-0406">Ion transport</keyword>
<dbReference type="OrthoDB" id="497195at2759"/>
<evidence type="ECO:0000313" key="15">
    <source>
        <dbReference type="EMBL" id="CEG00041.1"/>
    </source>
</evidence>
<dbReference type="InterPro" id="IPR014710">
    <property type="entry name" value="RmlC-like_jellyroll"/>
</dbReference>
<dbReference type="Pfam" id="PF00520">
    <property type="entry name" value="Ion_trans"/>
    <property type="match status" value="1"/>
</dbReference>
<dbReference type="InterPro" id="IPR018490">
    <property type="entry name" value="cNMP-bd_dom_sf"/>
</dbReference>
<dbReference type="AlphaFoldDB" id="A0A090M763"/>
<proteinExistence type="predicted"/>
<dbReference type="InParanoid" id="A0A090M763"/>
<dbReference type="GeneID" id="9837415"/>
<feature type="region of interest" description="Disordered" evidence="12">
    <location>
        <begin position="772"/>
        <end position="797"/>
    </location>
</feature>
<feature type="region of interest" description="Disordered" evidence="12">
    <location>
        <begin position="1"/>
        <end position="148"/>
    </location>
</feature>
<keyword evidence="16" id="KW-1185">Reference proteome</keyword>
<dbReference type="Gene3D" id="2.60.120.10">
    <property type="entry name" value="Jelly Rolls"/>
    <property type="match status" value="1"/>
</dbReference>
<feature type="compositionally biased region" description="Basic residues" evidence="12">
    <location>
        <begin position="130"/>
        <end position="143"/>
    </location>
</feature>
<keyword evidence="2" id="KW-0813">Transport</keyword>
<keyword evidence="11" id="KW-0407">Ion channel</keyword>
<accession>A0A090M763</accession>
<keyword evidence="8 13" id="KW-1133">Transmembrane helix</keyword>
<dbReference type="Pfam" id="PF00027">
    <property type="entry name" value="cNMP_binding"/>
    <property type="match status" value="1"/>
</dbReference>
<dbReference type="PANTHER" id="PTHR10217">
    <property type="entry name" value="VOLTAGE AND LIGAND GATED POTASSIUM CHANNEL"/>
    <property type="match status" value="1"/>
</dbReference>
<name>A0A090M763_OSTTA</name>
<dbReference type="CDD" id="cd00038">
    <property type="entry name" value="CAP_ED"/>
    <property type="match status" value="1"/>
</dbReference>
<gene>
    <name evidence="15" type="ORF">OT_ostta13g00620</name>
</gene>
<evidence type="ECO:0000256" key="12">
    <source>
        <dbReference type="SAM" id="MobiDB-lite"/>
    </source>
</evidence>
<keyword evidence="5" id="KW-0631">Potassium channel</keyword>
<dbReference type="GO" id="GO:0005249">
    <property type="term" value="F:voltage-gated potassium channel activity"/>
    <property type="evidence" value="ECO:0007669"/>
    <property type="project" value="InterPro"/>
</dbReference>
<feature type="compositionally biased region" description="Basic and acidic residues" evidence="12">
    <location>
        <begin position="27"/>
        <end position="39"/>
    </location>
</feature>
<dbReference type="GO" id="GO:0042391">
    <property type="term" value="P:regulation of membrane potential"/>
    <property type="evidence" value="ECO:0007669"/>
    <property type="project" value="TreeGrafter"/>
</dbReference>
<evidence type="ECO:0000256" key="6">
    <source>
        <dbReference type="ARBA" id="ARBA00022882"/>
    </source>
</evidence>
<evidence type="ECO:0000259" key="14">
    <source>
        <dbReference type="PROSITE" id="PS50042"/>
    </source>
</evidence>
<dbReference type="PROSITE" id="PS50096">
    <property type="entry name" value="IQ"/>
    <property type="match status" value="1"/>
</dbReference>
<feature type="transmembrane region" description="Helical" evidence="13">
    <location>
        <begin position="366"/>
        <end position="383"/>
    </location>
</feature>
<dbReference type="GO" id="GO:0005886">
    <property type="term" value="C:plasma membrane"/>
    <property type="evidence" value="ECO:0007669"/>
    <property type="project" value="TreeGrafter"/>
</dbReference>
<feature type="transmembrane region" description="Helical" evidence="13">
    <location>
        <begin position="240"/>
        <end position="266"/>
    </location>
</feature>
<dbReference type="InterPro" id="IPR000595">
    <property type="entry name" value="cNMP-bd_dom"/>
</dbReference>
<keyword evidence="10 13" id="KW-0472">Membrane</keyword>
<evidence type="ECO:0000313" key="16">
    <source>
        <dbReference type="Proteomes" id="UP000009170"/>
    </source>
</evidence>
<comment type="caution">
    <text evidence="15">The sequence shown here is derived from an EMBL/GenBank/DDBJ whole genome shotgun (WGS) entry which is preliminary data.</text>
</comment>
<dbReference type="Gene3D" id="1.10.287.630">
    <property type="entry name" value="Helix hairpin bin"/>
    <property type="match status" value="1"/>
</dbReference>
<evidence type="ECO:0000256" key="9">
    <source>
        <dbReference type="ARBA" id="ARBA00023065"/>
    </source>
</evidence>
<dbReference type="PANTHER" id="PTHR10217:SF435">
    <property type="entry name" value="POTASSIUM VOLTAGE-GATED CHANNEL PROTEIN EAG"/>
    <property type="match status" value="1"/>
</dbReference>
<dbReference type="Proteomes" id="UP000009170">
    <property type="component" value="Unassembled WGS sequence"/>
</dbReference>
<feature type="transmembrane region" description="Helical" evidence="13">
    <location>
        <begin position="395"/>
        <end position="420"/>
    </location>
</feature>
<sequence length="891" mass="100711">MSRRASGNDRDDGDALDRQSFADTDGDSVRERSWSREDAPSATTSTSEERGKVEPFGSSSEERRTRVPGKMSGLTSSGKGVHGRARMTAYEAMLRESSMRSKQNAPSPVELEKQSSFERQKTIKREAKKERARRQKSERRKRKEQTTYKRSKFAISPQHAILQRWEGCMMLLLCYTAIVTPVEVGFYEPKVNAIFYVNQVVTASFIIDLILNFFTAIVHPRTGLLVYNLNYIAQRYLKKWFIIDFVSCIPFDAMYLGVGGVLPGFASLGALRTLRLLRLVKLVRAFRVSRLYKNLELKYSLDYSLIELVKFGITAVMFAHWLACGFGLVEDLERASYSWSRLTDFGGVVVGVDGGDPREIVGSFRLYLAALYWSTMTISTIGYGDIVPVTSGERVYVIIAMLIGAFEYGYIVGAVSNVIATRNEKTNKFQALMRDLNSFMGENRFPPSLCVRLREYFRYQLEGSDEEMYKRLLLKMSPALRGECSIRMNTWIKHVNFFKGCPEEFVTHLSTRVVEHAFPPEETLFSIGDNVTTLFVIRRGLVNVAGVIRTSGKTIAEEALFTTSPMVYSARAVTYADIYTLERDDFHAALEPFPATKRYFKLRGVKKVFRDEILAFSKAYYALKEKGIDADLSGEINDRPEFYLRKLRIIYGEDGEGLDDPKILEAKTKAAIVIQKRFRGMLHRVMMHGALVERDVHGIFHKMLRERDPVSYTARAIDVFHWRLAYSLTEVHRKLNSLLDYNEIEEEATEVKADASLMANALAAASGKVMLHTRSKQKTAGTPGERSPRISAGGWMTSGSESALQTLQSRVDELTNRLVPLDRRITNSQAKQTAALVETNERLNELATQLEALVKLTVTSMESGIAEARVTARTRPRRALSPPPASEASKW</sequence>
<dbReference type="PRINTS" id="PR01463">
    <property type="entry name" value="EAGCHANLFMLY"/>
</dbReference>
<dbReference type="PROSITE" id="PS50042">
    <property type="entry name" value="CNMP_BINDING_3"/>
    <property type="match status" value="1"/>
</dbReference>
<dbReference type="KEGG" id="ota:OT_ostta13g00620"/>
<keyword evidence="7" id="KW-0630">Potassium</keyword>
<keyword evidence="6" id="KW-0851">Voltage-gated channel</keyword>
<keyword evidence="4 13" id="KW-0812">Transmembrane</keyword>
<evidence type="ECO:0000256" key="8">
    <source>
        <dbReference type="ARBA" id="ARBA00022989"/>
    </source>
</evidence>
<dbReference type="SUPFAM" id="SSF81324">
    <property type="entry name" value="Voltage-gated potassium channels"/>
    <property type="match status" value="1"/>
</dbReference>
<evidence type="ECO:0000256" key="3">
    <source>
        <dbReference type="ARBA" id="ARBA00022538"/>
    </source>
</evidence>
<dbReference type="EMBL" id="CAID01000013">
    <property type="protein sequence ID" value="CEG00041.1"/>
    <property type="molecule type" value="Genomic_DNA"/>
</dbReference>
<feature type="compositionally biased region" description="Basic and acidic residues" evidence="12">
    <location>
        <begin position="1"/>
        <end position="17"/>
    </location>
</feature>